<name>A0AA38CY54_TAXCH</name>
<accession>A0AA38CY54</accession>
<feature type="non-terminal residue" evidence="1">
    <location>
        <position position="1"/>
    </location>
</feature>
<evidence type="ECO:0000313" key="2">
    <source>
        <dbReference type="Proteomes" id="UP000824469"/>
    </source>
</evidence>
<proteinExistence type="predicted"/>
<evidence type="ECO:0000313" key="1">
    <source>
        <dbReference type="EMBL" id="KAH9304954.1"/>
    </source>
</evidence>
<dbReference type="EMBL" id="JAHRHJ020000008">
    <property type="protein sequence ID" value="KAH9304954.1"/>
    <property type="molecule type" value="Genomic_DNA"/>
</dbReference>
<dbReference type="Proteomes" id="UP000824469">
    <property type="component" value="Unassembled WGS sequence"/>
</dbReference>
<protein>
    <submittedName>
        <fullName evidence="1">Uncharacterized protein</fullName>
    </submittedName>
</protein>
<sequence>QGVRSKIHAPMRNFLRTPNNLVEWDRRLILVAAIEKSKLNVPKSIQMWGLKHSRNAWMELEQTPHPLYPDFIRVSENEEVEVDGFGDTEGN</sequence>
<dbReference type="AlphaFoldDB" id="A0AA38CY54"/>
<keyword evidence="2" id="KW-1185">Reference proteome</keyword>
<organism evidence="1 2">
    <name type="scientific">Taxus chinensis</name>
    <name type="common">Chinese yew</name>
    <name type="synonym">Taxus wallichiana var. chinensis</name>
    <dbReference type="NCBI Taxonomy" id="29808"/>
    <lineage>
        <taxon>Eukaryota</taxon>
        <taxon>Viridiplantae</taxon>
        <taxon>Streptophyta</taxon>
        <taxon>Embryophyta</taxon>
        <taxon>Tracheophyta</taxon>
        <taxon>Spermatophyta</taxon>
        <taxon>Pinopsida</taxon>
        <taxon>Pinidae</taxon>
        <taxon>Conifers II</taxon>
        <taxon>Cupressales</taxon>
        <taxon>Taxaceae</taxon>
        <taxon>Taxus</taxon>
    </lineage>
</organism>
<gene>
    <name evidence="1" type="ORF">KI387_009358</name>
</gene>
<reference evidence="1 2" key="1">
    <citation type="journal article" date="2021" name="Nat. Plants">
        <title>The Taxus genome provides insights into paclitaxel biosynthesis.</title>
        <authorList>
            <person name="Xiong X."/>
            <person name="Gou J."/>
            <person name="Liao Q."/>
            <person name="Li Y."/>
            <person name="Zhou Q."/>
            <person name="Bi G."/>
            <person name="Li C."/>
            <person name="Du R."/>
            <person name="Wang X."/>
            <person name="Sun T."/>
            <person name="Guo L."/>
            <person name="Liang H."/>
            <person name="Lu P."/>
            <person name="Wu Y."/>
            <person name="Zhang Z."/>
            <person name="Ro D.K."/>
            <person name="Shang Y."/>
            <person name="Huang S."/>
            <person name="Yan J."/>
        </authorList>
    </citation>
    <scope>NUCLEOTIDE SEQUENCE [LARGE SCALE GENOMIC DNA]</scope>
    <source>
        <strain evidence="1">Ta-2019</strain>
    </source>
</reference>
<comment type="caution">
    <text evidence="1">The sequence shown here is derived from an EMBL/GenBank/DDBJ whole genome shotgun (WGS) entry which is preliminary data.</text>
</comment>